<dbReference type="EMBL" id="KZ678133">
    <property type="protein sequence ID" value="PSN69509.1"/>
    <property type="molecule type" value="Genomic_DNA"/>
</dbReference>
<evidence type="ECO:0000313" key="3">
    <source>
        <dbReference type="Proteomes" id="UP000240883"/>
    </source>
</evidence>
<organism evidence="2 3">
    <name type="scientific">Corynespora cassiicola Philippines</name>
    <dbReference type="NCBI Taxonomy" id="1448308"/>
    <lineage>
        <taxon>Eukaryota</taxon>
        <taxon>Fungi</taxon>
        <taxon>Dikarya</taxon>
        <taxon>Ascomycota</taxon>
        <taxon>Pezizomycotina</taxon>
        <taxon>Dothideomycetes</taxon>
        <taxon>Pleosporomycetidae</taxon>
        <taxon>Pleosporales</taxon>
        <taxon>Corynesporascaceae</taxon>
        <taxon>Corynespora</taxon>
    </lineage>
</organism>
<dbReference type="STRING" id="1448308.A0A2T2NVX3"/>
<keyword evidence="3" id="KW-1185">Reference proteome</keyword>
<sequence>MAATQNTTFIPTRADIIVVRMILESRNIPTELVLAILDHARYWREVVHEKSNPHQVKAEWPEYSAIYPYQVVDLRDTWVPRGEEHGKIQEIEFVISSRDQGWTSEDTEGTYNTSSWFETSIVRQREGLLGSQGRFGEIIDGQTFSTIEEARHSMQAQGWDLASKRSPRMDPQEETSDEDEYTWYLQGNLVAEDDDKLHWVVWSRDTHPGGVVNEGSGAGESFIDILETNDIVIVWARATFPGWENNVSSMRMVMRLTI</sequence>
<dbReference type="Proteomes" id="UP000240883">
    <property type="component" value="Unassembled WGS sequence"/>
</dbReference>
<protein>
    <submittedName>
        <fullName evidence="2">Uncharacterized protein</fullName>
    </submittedName>
</protein>
<feature type="region of interest" description="Disordered" evidence="1">
    <location>
        <begin position="158"/>
        <end position="178"/>
    </location>
</feature>
<evidence type="ECO:0000256" key="1">
    <source>
        <dbReference type="SAM" id="MobiDB-lite"/>
    </source>
</evidence>
<gene>
    <name evidence="2" type="ORF">BS50DRAFT_343367</name>
</gene>
<dbReference type="OrthoDB" id="66095at2759"/>
<dbReference type="AlphaFoldDB" id="A0A2T2NVX3"/>
<proteinExistence type="predicted"/>
<evidence type="ECO:0000313" key="2">
    <source>
        <dbReference type="EMBL" id="PSN69509.1"/>
    </source>
</evidence>
<reference evidence="2 3" key="1">
    <citation type="journal article" date="2018" name="Front. Microbiol.">
        <title>Genome-Wide Analysis of Corynespora cassiicola Leaf Fall Disease Putative Effectors.</title>
        <authorList>
            <person name="Lopez D."/>
            <person name="Ribeiro S."/>
            <person name="Label P."/>
            <person name="Fumanal B."/>
            <person name="Venisse J.S."/>
            <person name="Kohler A."/>
            <person name="de Oliveira R.R."/>
            <person name="Labutti K."/>
            <person name="Lipzen A."/>
            <person name="Lail K."/>
            <person name="Bauer D."/>
            <person name="Ohm R.A."/>
            <person name="Barry K.W."/>
            <person name="Spatafora J."/>
            <person name="Grigoriev I.V."/>
            <person name="Martin F.M."/>
            <person name="Pujade-Renaud V."/>
        </authorList>
    </citation>
    <scope>NUCLEOTIDE SEQUENCE [LARGE SCALE GENOMIC DNA]</scope>
    <source>
        <strain evidence="2 3">Philippines</strain>
    </source>
</reference>
<name>A0A2T2NVX3_CORCC</name>
<accession>A0A2T2NVX3</accession>